<dbReference type="OrthoDB" id="5946061at2759"/>
<dbReference type="Proteomes" id="UP000014760">
    <property type="component" value="Unassembled WGS sequence"/>
</dbReference>
<evidence type="ECO:0000313" key="3">
    <source>
        <dbReference type="EMBL" id="ELU04188.1"/>
    </source>
</evidence>
<sequence>MSAPEPNNYGATAVSTEQQQGVEEQGVGERRIDEEVEEDQRHWFFRHSTAIAHIWGVLTLVGLWYCTVDLLKNRNDHTYTPYYTLVAAIIVSFFEFVWFMNKIVCCKDNGQCCCALWRIIVWVDNWKKGVLYCLVSIPEFLKGWHSSLAVIAGILIVLLAVVYFLKSFKSCSCIANKKKKKEAKIREDPEAALLKNDAPSPPPEPQRNEADERWQSIVQTSEPENEEGDGEDKKESIN</sequence>
<reference evidence="3 5" key="2">
    <citation type="journal article" date="2013" name="Nature">
        <title>Insights into bilaterian evolution from three spiralian genomes.</title>
        <authorList>
            <person name="Simakov O."/>
            <person name="Marletaz F."/>
            <person name="Cho S.J."/>
            <person name="Edsinger-Gonzales E."/>
            <person name="Havlak P."/>
            <person name="Hellsten U."/>
            <person name="Kuo D.H."/>
            <person name="Larsson T."/>
            <person name="Lv J."/>
            <person name="Arendt D."/>
            <person name="Savage R."/>
            <person name="Osoegawa K."/>
            <person name="de Jong P."/>
            <person name="Grimwood J."/>
            <person name="Chapman J.A."/>
            <person name="Shapiro H."/>
            <person name="Aerts A."/>
            <person name="Otillar R.P."/>
            <person name="Terry A.Y."/>
            <person name="Boore J.L."/>
            <person name="Grigoriev I.V."/>
            <person name="Lindberg D.R."/>
            <person name="Seaver E.C."/>
            <person name="Weisblat D.A."/>
            <person name="Putnam N.H."/>
            <person name="Rokhsar D.S."/>
        </authorList>
    </citation>
    <scope>NUCLEOTIDE SEQUENCE</scope>
    <source>
        <strain evidence="3 5">I ESC-2004</strain>
    </source>
</reference>
<evidence type="ECO:0000313" key="4">
    <source>
        <dbReference type="EnsemblMetazoa" id="CapteP225987"/>
    </source>
</evidence>
<gene>
    <name evidence="3" type="ORF">CAPTEDRAFT_225987</name>
</gene>
<dbReference type="OMA" id="PIVRIWG"/>
<reference evidence="4" key="3">
    <citation type="submission" date="2015-06" db="UniProtKB">
        <authorList>
            <consortium name="EnsemblMetazoa"/>
        </authorList>
    </citation>
    <scope>IDENTIFICATION</scope>
</reference>
<dbReference type="HOGENOM" id="CLU_1166788_0_0_1"/>
<dbReference type="PANTHER" id="PTHR28474">
    <property type="entry name" value="TRANSMEMBRANE PROTEIN 72"/>
    <property type="match status" value="1"/>
</dbReference>
<protein>
    <recommendedName>
        <fullName evidence="6">Transmembrane protein</fullName>
    </recommendedName>
</protein>
<evidence type="ECO:0000256" key="2">
    <source>
        <dbReference type="SAM" id="Phobius"/>
    </source>
</evidence>
<dbReference type="EnsemblMetazoa" id="CapteT225987">
    <property type="protein sequence ID" value="CapteP225987"/>
    <property type="gene ID" value="CapteG225987"/>
</dbReference>
<dbReference type="AlphaFoldDB" id="R7UK56"/>
<feature type="transmembrane region" description="Helical" evidence="2">
    <location>
        <begin position="82"/>
        <end position="100"/>
    </location>
</feature>
<keyword evidence="2" id="KW-0812">Transmembrane</keyword>
<keyword evidence="2" id="KW-0472">Membrane</keyword>
<evidence type="ECO:0000256" key="1">
    <source>
        <dbReference type="SAM" id="MobiDB-lite"/>
    </source>
</evidence>
<dbReference type="EMBL" id="KB302576">
    <property type="protein sequence ID" value="ELU04188.1"/>
    <property type="molecule type" value="Genomic_DNA"/>
</dbReference>
<keyword evidence="5" id="KW-1185">Reference proteome</keyword>
<name>R7UK56_CAPTE</name>
<organism evidence="3">
    <name type="scientific">Capitella teleta</name>
    <name type="common">Polychaete worm</name>
    <dbReference type="NCBI Taxonomy" id="283909"/>
    <lineage>
        <taxon>Eukaryota</taxon>
        <taxon>Metazoa</taxon>
        <taxon>Spiralia</taxon>
        <taxon>Lophotrochozoa</taxon>
        <taxon>Annelida</taxon>
        <taxon>Polychaeta</taxon>
        <taxon>Sedentaria</taxon>
        <taxon>Scolecida</taxon>
        <taxon>Capitellidae</taxon>
        <taxon>Capitella</taxon>
    </lineage>
</organism>
<feature type="region of interest" description="Disordered" evidence="1">
    <location>
        <begin position="1"/>
        <end position="28"/>
    </location>
</feature>
<dbReference type="Pfam" id="PF16054">
    <property type="entry name" value="TMEM72"/>
    <property type="match status" value="1"/>
</dbReference>
<feature type="region of interest" description="Disordered" evidence="1">
    <location>
        <begin position="182"/>
        <end position="238"/>
    </location>
</feature>
<dbReference type="EMBL" id="AMQN01008249">
    <property type="status" value="NOT_ANNOTATED_CDS"/>
    <property type="molecule type" value="Genomic_DNA"/>
</dbReference>
<evidence type="ECO:0008006" key="6">
    <source>
        <dbReference type="Google" id="ProtNLM"/>
    </source>
</evidence>
<accession>R7UK56</accession>
<feature type="transmembrane region" description="Helical" evidence="2">
    <location>
        <begin position="50"/>
        <end position="70"/>
    </location>
</feature>
<dbReference type="InterPro" id="IPR032055">
    <property type="entry name" value="TMEM72"/>
</dbReference>
<evidence type="ECO:0000313" key="5">
    <source>
        <dbReference type="Proteomes" id="UP000014760"/>
    </source>
</evidence>
<feature type="transmembrane region" description="Helical" evidence="2">
    <location>
        <begin position="144"/>
        <end position="165"/>
    </location>
</feature>
<reference evidence="5" key="1">
    <citation type="submission" date="2012-12" db="EMBL/GenBank/DDBJ databases">
        <authorList>
            <person name="Hellsten U."/>
            <person name="Grimwood J."/>
            <person name="Chapman J.A."/>
            <person name="Shapiro H."/>
            <person name="Aerts A."/>
            <person name="Otillar R.P."/>
            <person name="Terry A.Y."/>
            <person name="Boore J.L."/>
            <person name="Simakov O."/>
            <person name="Marletaz F."/>
            <person name="Cho S.-J."/>
            <person name="Edsinger-Gonzales E."/>
            <person name="Havlak P."/>
            <person name="Kuo D.-H."/>
            <person name="Larsson T."/>
            <person name="Lv J."/>
            <person name="Arendt D."/>
            <person name="Savage R."/>
            <person name="Osoegawa K."/>
            <person name="de Jong P."/>
            <person name="Lindberg D.R."/>
            <person name="Seaver E.C."/>
            <person name="Weisblat D.A."/>
            <person name="Putnam N.H."/>
            <person name="Grigoriev I.V."/>
            <person name="Rokhsar D.S."/>
        </authorList>
    </citation>
    <scope>NUCLEOTIDE SEQUENCE</scope>
    <source>
        <strain evidence="5">I ESC-2004</strain>
    </source>
</reference>
<keyword evidence="2" id="KW-1133">Transmembrane helix</keyword>
<proteinExistence type="predicted"/>
<dbReference type="PANTHER" id="PTHR28474:SF1">
    <property type="entry name" value="TRANSMEMBRANE PROTEIN 72"/>
    <property type="match status" value="1"/>
</dbReference>